<keyword evidence="8" id="KW-0411">Iron-sulfur</keyword>
<dbReference type="Proteomes" id="UP000000845">
    <property type="component" value="Chromosome"/>
</dbReference>
<dbReference type="EC" id="1.97.1.4" evidence="10"/>
<evidence type="ECO:0000256" key="8">
    <source>
        <dbReference type="ARBA" id="ARBA00023014"/>
    </source>
</evidence>
<dbReference type="PROSITE" id="PS01087">
    <property type="entry name" value="RADICAL_ACTIVATING"/>
    <property type="match status" value="1"/>
</dbReference>
<dbReference type="RefSeq" id="WP_012861388.1">
    <property type="nucleotide sequence ID" value="NC_013517.1"/>
</dbReference>
<dbReference type="SFLD" id="SFLDG01118">
    <property type="entry name" value="activating_enzymes__group_2"/>
    <property type="match status" value="1"/>
</dbReference>
<comment type="similarity">
    <text evidence="2">Belongs to the organic radical-activating enzymes family.</text>
</comment>
<evidence type="ECO:0000256" key="4">
    <source>
        <dbReference type="ARBA" id="ARBA00022691"/>
    </source>
</evidence>
<protein>
    <submittedName>
        <fullName evidence="10">Glycyl-radical enzyme activating protein family</fullName>
        <ecNumber evidence="10">1.97.1.4</ecNumber>
    </submittedName>
</protein>
<sequence>MNKALIFNIQRYSLNDGSGIRTMVFFKGCRLRCPWCSNPESQSSKIEIMINKEKKKKYEQYVGSVDEDPTGTYEKSGKWYKLDELMKEVLKDEVFFNASKGGVTLSGGEILEQGEFVLEFLKELKEHGINTAVETCGYGKKEILEEILKYTDTVLFDLKIMDNERSKKILIGASDIIKENFRKAAAAGKVIVRFPYIPGYTDDMENLKKISELMKECSVYNLDILPYHNYGSKKYEYLNRKYLLEDLKVPTDEETENIKKFFEKEGFIVNIGG</sequence>
<dbReference type="PROSITE" id="PS51918">
    <property type="entry name" value="RADICAL_SAM"/>
    <property type="match status" value="1"/>
</dbReference>
<dbReference type="InterPro" id="IPR012839">
    <property type="entry name" value="Organic_radical_activase"/>
</dbReference>
<dbReference type="STRING" id="526218.Sterm_1938"/>
<dbReference type="InterPro" id="IPR058240">
    <property type="entry name" value="rSAM_sf"/>
</dbReference>
<name>D1AJA6_SEBTE</name>
<evidence type="ECO:0000256" key="5">
    <source>
        <dbReference type="ARBA" id="ARBA00022723"/>
    </source>
</evidence>
<keyword evidence="4" id="KW-0949">S-adenosyl-L-methionine</keyword>
<gene>
    <name evidence="10" type="ordered locus">Sterm_1938</name>
</gene>
<dbReference type="InterPro" id="IPR034457">
    <property type="entry name" value="Organic_radical-activating"/>
</dbReference>
<dbReference type="AlphaFoldDB" id="D1AJA6"/>
<evidence type="ECO:0000256" key="2">
    <source>
        <dbReference type="ARBA" id="ARBA00009777"/>
    </source>
</evidence>
<dbReference type="NCBIfam" id="TIGR02494">
    <property type="entry name" value="PFLE_PFLC"/>
    <property type="match status" value="1"/>
</dbReference>
<evidence type="ECO:0000256" key="6">
    <source>
        <dbReference type="ARBA" id="ARBA00023002"/>
    </source>
</evidence>
<comment type="cofactor">
    <cofactor evidence="1">
        <name>[4Fe-4S] cluster</name>
        <dbReference type="ChEBI" id="CHEBI:49883"/>
    </cofactor>
</comment>
<reference evidence="10 11" key="2">
    <citation type="journal article" date="2010" name="Stand. Genomic Sci.">
        <title>Complete genome sequence of Sebaldella termitidis type strain (NCTC 11300).</title>
        <authorList>
            <person name="Harmon-Smith M."/>
            <person name="Celia L."/>
            <person name="Chertkov O."/>
            <person name="Lapidus A."/>
            <person name="Copeland A."/>
            <person name="Glavina Del Rio T."/>
            <person name="Nolan M."/>
            <person name="Lucas S."/>
            <person name="Tice H."/>
            <person name="Cheng J.F."/>
            <person name="Han C."/>
            <person name="Detter J.C."/>
            <person name="Bruce D."/>
            <person name="Goodwin L."/>
            <person name="Pitluck S."/>
            <person name="Pati A."/>
            <person name="Liolios K."/>
            <person name="Ivanova N."/>
            <person name="Mavromatis K."/>
            <person name="Mikhailova N."/>
            <person name="Chen A."/>
            <person name="Palaniappan K."/>
            <person name="Land M."/>
            <person name="Hauser L."/>
            <person name="Chang Y.J."/>
            <person name="Jeffries C.D."/>
            <person name="Brettin T."/>
            <person name="Goker M."/>
            <person name="Beck B."/>
            <person name="Bristow J."/>
            <person name="Eisen J.A."/>
            <person name="Markowitz V."/>
            <person name="Hugenholtz P."/>
            <person name="Kyrpides N.C."/>
            <person name="Klenk H.P."/>
            <person name="Chen F."/>
        </authorList>
    </citation>
    <scope>NUCLEOTIDE SEQUENCE [LARGE SCALE GENOMIC DNA]</scope>
    <source>
        <strain evidence="11">ATCC 33386 / NCTC 11300</strain>
    </source>
</reference>
<evidence type="ECO:0000256" key="7">
    <source>
        <dbReference type="ARBA" id="ARBA00023004"/>
    </source>
</evidence>
<evidence type="ECO:0000259" key="9">
    <source>
        <dbReference type="PROSITE" id="PS51918"/>
    </source>
</evidence>
<dbReference type="InterPro" id="IPR007197">
    <property type="entry name" value="rSAM"/>
</dbReference>
<dbReference type="GO" id="GO:0046872">
    <property type="term" value="F:metal ion binding"/>
    <property type="evidence" value="ECO:0007669"/>
    <property type="project" value="UniProtKB-KW"/>
</dbReference>
<dbReference type="Gene3D" id="3.20.20.70">
    <property type="entry name" value="Aldolase class I"/>
    <property type="match status" value="1"/>
</dbReference>
<reference evidence="11" key="1">
    <citation type="submission" date="2009-09" db="EMBL/GenBank/DDBJ databases">
        <title>The complete chromosome of Sebaldella termitidis ATCC 33386.</title>
        <authorList>
            <consortium name="US DOE Joint Genome Institute (JGI-PGF)"/>
            <person name="Lucas S."/>
            <person name="Copeland A."/>
            <person name="Lapidus A."/>
            <person name="Glavina del Rio T."/>
            <person name="Dalin E."/>
            <person name="Tice H."/>
            <person name="Bruce D."/>
            <person name="Goodwin L."/>
            <person name="Pitluck S."/>
            <person name="Kyrpides N."/>
            <person name="Mavromatis K."/>
            <person name="Ivanova N."/>
            <person name="Mikhailova N."/>
            <person name="Sims D."/>
            <person name="Meincke L."/>
            <person name="Brettin T."/>
            <person name="Detter J.C."/>
            <person name="Han C."/>
            <person name="Larimer F."/>
            <person name="Land M."/>
            <person name="Hauser L."/>
            <person name="Markowitz V."/>
            <person name="Cheng J.F."/>
            <person name="Hugenholtz P."/>
            <person name="Woyke T."/>
            <person name="Wu D."/>
            <person name="Eisen J.A."/>
        </authorList>
    </citation>
    <scope>NUCLEOTIDE SEQUENCE [LARGE SCALE GENOMIC DNA]</scope>
    <source>
        <strain evidence="11">ATCC 33386 / NCTC 11300</strain>
    </source>
</reference>
<keyword evidence="11" id="KW-1185">Reference proteome</keyword>
<evidence type="ECO:0000313" key="11">
    <source>
        <dbReference type="Proteomes" id="UP000000845"/>
    </source>
</evidence>
<keyword evidence="6 10" id="KW-0560">Oxidoreductase</keyword>
<dbReference type="HOGENOM" id="CLU_058969_0_0_0"/>
<organism evidence="10 11">
    <name type="scientific">Sebaldella termitidis (strain ATCC 33386 / NCTC 11300)</name>
    <dbReference type="NCBI Taxonomy" id="526218"/>
    <lineage>
        <taxon>Bacteria</taxon>
        <taxon>Fusobacteriati</taxon>
        <taxon>Fusobacteriota</taxon>
        <taxon>Fusobacteriia</taxon>
        <taxon>Fusobacteriales</taxon>
        <taxon>Leptotrichiaceae</taxon>
        <taxon>Sebaldella</taxon>
    </lineage>
</organism>
<dbReference type="SUPFAM" id="SSF102114">
    <property type="entry name" value="Radical SAM enzymes"/>
    <property type="match status" value="1"/>
</dbReference>
<dbReference type="EMBL" id="CP001739">
    <property type="protein sequence ID" value="ACZ08794.1"/>
    <property type="molecule type" value="Genomic_DNA"/>
</dbReference>
<keyword evidence="3" id="KW-0004">4Fe-4S</keyword>
<dbReference type="SFLD" id="SFLDG01066">
    <property type="entry name" value="organic_radical-activating_enz"/>
    <property type="match status" value="1"/>
</dbReference>
<dbReference type="InterPro" id="IPR001989">
    <property type="entry name" value="Radical_activat_CS"/>
</dbReference>
<dbReference type="KEGG" id="str:Sterm_1938"/>
<dbReference type="InterPro" id="IPR013785">
    <property type="entry name" value="Aldolase_TIM"/>
</dbReference>
<keyword evidence="5" id="KW-0479">Metal-binding</keyword>
<dbReference type="PANTHER" id="PTHR30352">
    <property type="entry name" value="PYRUVATE FORMATE-LYASE-ACTIVATING ENZYME"/>
    <property type="match status" value="1"/>
</dbReference>
<dbReference type="Pfam" id="PF04055">
    <property type="entry name" value="Radical_SAM"/>
    <property type="match status" value="1"/>
</dbReference>
<evidence type="ECO:0000256" key="1">
    <source>
        <dbReference type="ARBA" id="ARBA00001966"/>
    </source>
</evidence>
<proteinExistence type="inferred from homology"/>
<dbReference type="SFLD" id="SFLDS00029">
    <property type="entry name" value="Radical_SAM"/>
    <property type="match status" value="1"/>
</dbReference>
<dbReference type="CDD" id="cd01335">
    <property type="entry name" value="Radical_SAM"/>
    <property type="match status" value="1"/>
</dbReference>
<dbReference type="GO" id="GO:0051539">
    <property type="term" value="F:4 iron, 4 sulfur cluster binding"/>
    <property type="evidence" value="ECO:0007669"/>
    <property type="project" value="UniProtKB-KW"/>
</dbReference>
<feature type="domain" description="Radical SAM core" evidence="9">
    <location>
        <begin position="15"/>
        <end position="265"/>
    </location>
</feature>
<dbReference type="GO" id="GO:0043365">
    <property type="term" value="F:[formate-C-acetyltransferase]-activating enzyme activity"/>
    <property type="evidence" value="ECO:0007669"/>
    <property type="project" value="UniProtKB-EC"/>
</dbReference>
<keyword evidence="7" id="KW-0408">Iron</keyword>
<evidence type="ECO:0000313" key="10">
    <source>
        <dbReference type="EMBL" id="ACZ08794.1"/>
    </source>
</evidence>
<dbReference type="eggNOG" id="COG1180">
    <property type="taxonomic scope" value="Bacteria"/>
</dbReference>
<dbReference type="PIRSF" id="PIRSF000371">
    <property type="entry name" value="PFL_act_enz"/>
    <property type="match status" value="1"/>
</dbReference>
<dbReference type="InterPro" id="IPR040074">
    <property type="entry name" value="BssD/PflA/YjjW"/>
</dbReference>
<accession>D1AJA6</accession>
<dbReference type="PANTHER" id="PTHR30352:SF4">
    <property type="entry name" value="PYRUVATE FORMATE-LYASE 2-ACTIVATING ENZYME"/>
    <property type="match status" value="1"/>
</dbReference>
<evidence type="ECO:0000256" key="3">
    <source>
        <dbReference type="ARBA" id="ARBA00022485"/>
    </source>
</evidence>